<sequence length="1227" mass="135915">MSGRLKKRLQPRGSPDSTKHKHTYTSSSSDRVEPASPVRGAGGASDEDLATVDFASVGLQGFLDFDPRPTFAVAIDADLDTGLEPIFSNVSLRSNLSLMKALSIKAAYNSPQGSPKISTTDFRAWLKDISLLGELDPLDPATFTFWGFLWTGFTLHRRWLVVSGSRCEGKIRSSTVPIRSESSTSLATQRSDQHKARISSQSSAYHDFGEASPLDTSAHTLFMSGVTPDWTISQPEADLSPHVILARSIDWGSTPLGDMSTWTPEFRQVACLLMASPQPVAVFWGEELTVIYNDAYAKTVAGIKHPALMGTGFRGPFSEIWDSVGTIFAECRRTGSAVAVEDQMLPINRRGFEEETYYTWSLTPLYGGTNTLLGLYNAPFETTRQKLSDRRTRTLLKLGESVALAKSVSNFWVLVMKALEENEFDFPFALLYSLLEDVESASDGASVSSESSQSMKSCVLEGSLGVPDGHPAAPTRLDLKRARGGFIPSFREAMSTREPKLLNISDGTLSESMMEGFQWRGFQEPCRLAVVCPIRPTTGENVIGFLVIALASVTLFEEEINRGQTTEVERSRLSEELAVQRSRLHRVAEASPVGIFSLSSSGIVLEANERFFTLTGYPRDELSETSWVEVYKESSMLKAAEGWTQLTEYGLGWSGELELKKIWTDPESGEEFENWILVDCSPEFDANGTLKTIMGSITDIVLQKRSAREAETRARLSEQLLLRTQEAEALQKQRLKEAEETRRQQNNFIDITSHEMRNPLSAIVQCADSISTSMKEYYNGNPNLDPDVIAMVKANIDSAETIQLCAAHQKNIVNDILTISKLDSNLLLITPVPVHPVKVTEQCLKMFKSEVDIAEIRLDFQIDPSFHQLGVDSVMLDSSRVLQVLINLLTNAIKFTKAESKRTIHVLLSAHTQPPTEEIANFQYFPTKKVRSDFITGDDWGNGEILYLRWEVRDSGCGITESEKKNLFTRFSQASPRTHVQYGGSGLGLFISRQLTELQGGEIGVASEAGVGSAFAFYLKCRRAVGEINETSDKRLSADLHSNARLAANIPQEMKEHEQSLGKLLRYNASSTSLTGSTSPSHLDPNVWHVLIVEDNLVNQRILAQQIRKVGCTVHVANHGEEALLILRETKHYKGREADGKELSVILMDLEMPVMDGLTCVRRIREMEAEGELSVRLPIIAVTANARGEQIAAAKDSGMDDVMPKPFRIKHLLPKIEALLMKAQELS</sequence>
<dbReference type="InterPro" id="IPR050956">
    <property type="entry name" value="2C_system_His_kinase"/>
</dbReference>
<dbReference type="PROSITE" id="PS50112">
    <property type="entry name" value="PAS"/>
    <property type="match status" value="1"/>
</dbReference>
<dbReference type="SUPFAM" id="SSF55785">
    <property type="entry name" value="PYP-like sensor domain (PAS domain)"/>
    <property type="match status" value="1"/>
</dbReference>
<dbReference type="SMART" id="SM00387">
    <property type="entry name" value="HATPase_c"/>
    <property type="match status" value="1"/>
</dbReference>
<reference evidence="7" key="1">
    <citation type="submission" date="2019-07" db="EMBL/GenBank/DDBJ databases">
        <title>Hyphodiscus hymeniophilus genome sequencing and assembly.</title>
        <authorList>
            <person name="Kramer G."/>
            <person name="Nodwell J."/>
        </authorList>
    </citation>
    <scope>NUCLEOTIDE SEQUENCE</scope>
    <source>
        <strain evidence="7">ATCC 34498</strain>
    </source>
</reference>
<feature type="domain" description="Response regulatory" evidence="5">
    <location>
        <begin position="1089"/>
        <end position="1220"/>
    </location>
</feature>
<feature type="compositionally biased region" description="Basic residues" evidence="3">
    <location>
        <begin position="1"/>
        <end position="10"/>
    </location>
</feature>
<evidence type="ECO:0000259" key="4">
    <source>
        <dbReference type="PROSITE" id="PS50109"/>
    </source>
</evidence>
<dbReference type="InterPro" id="IPR005467">
    <property type="entry name" value="His_kinase_dom"/>
</dbReference>
<dbReference type="Gene3D" id="3.30.565.10">
    <property type="entry name" value="Histidine kinase-like ATPase, C-terminal domain"/>
    <property type="match status" value="1"/>
</dbReference>
<dbReference type="PROSITE" id="PS50109">
    <property type="entry name" value="HIS_KIN"/>
    <property type="match status" value="1"/>
</dbReference>
<dbReference type="Pfam" id="PF00072">
    <property type="entry name" value="Response_reg"/>
    <property type="match status" value="1"/>
</dbReference>
<dbReference type="SUPFAM" id="SSF55874">
    <property type="entry name" value="ATPase domain of HSP90 chaperone/DNA topoisomerase II/histidine kinase"/>
    <property type="match status" value="1"/>
</dbReference>
<feature type="modified residue" description="4-aspartylphosphate" evidence="2">
    <location>
        <position position="1149"/>
    </location>
</feature>
<dbReference type="Gene3D" id="3.40.50.2300">
    <property type="match status" value="1"/>
</dbReference>
<dbReference type="EMBL" id="VNKQ01000002">
    <property type="protein sequence ID" value="KAG0652841.1"/>
    <property type="molecule type" value="Genomic_DNA"/>
</dbReference>
<keyword evidence="1 2" id="KW-0597">Phosphoprotein</keyword>
<dbReference type="Gene3D" id="3.30.450.20">
    <property type="entry name" value="PAS domain"/>
    <property type="match status" value="2"/>
</dbReference>
<dbReference type="Proteomes" id="UP000785200">
    <property type="component" value="Unassembled WGS sequence"/>
</dbReference>
<evidence type="ECO:0000313" key="8">
    <source>
        <dbReference type="Proteomes" id="UP000785200"/>
    </source>
</evidence>
<dbReference type="GO" id="GO:0000155">
    <property type="term" value="F:phosphorelay sensor kinase activity"/>
    <property type="evidence" value="ECO:0007669"/>
    <property type="project" value="InterPro"/>
</dbReference>
<evidence type="ECO:0000256" key="3">
    <source>
        <dbReference type="SAM" id="MobiDB-lite"/>
    </source>
</evidence>
<dbReference type="InterPro" id="IPR003594">
    <property type="entry name" value="HATPase_dom"/>
</dbReference>
<dbReference type="PANTHER" id="PTHR43719:SF30">
    <property type="entry name" value="TWO-COMPONENT SYSTEM RESPONSE REGULATOR"/>
    <property type="match status" value="1"/>
</dbReference>
<dbReference type="Pfam" id="PF00512">
    <property type="entry name" value="HisKA"/>
    <property type="match status" value="1"/>
</dbReference>
<feature type="domain" description="Histidine kinase" evidence="4">
    <location>
        <begin position="751"/>
        <end position="1023"/>
    </location>
</feature>
<dbReference type="CDD" id="cd17546">
    <property type="entry name" value="REC_hyHK_CKI1_RcsC-like"/>
    <property type="match status" value="1"/>
</dbReference>
<dbReference type="InterPro" id="IPR013767">
    <property type="entry name" value="PAS_fold"/>
</dbReference>
<dbReference type="InterPro" id="IPR036890">
    <property type="entry name" value="HATPase_C_sf"/>
</dbReference>
<dbReference type="Pfam" id="PF26131">
    <property type="entry name" value="PAS-like"/>
    <property type="match status" value="1"/>
</dbReference>
<evidence type="ECO:0000259" key="6">
    <source>
        <dbReference type="PROSITE" id="PS50112"/>
    </source>
</evidence>
<feature type="domain" description="PAS" evidence="6">
    <location>
        <begin position="580"/>
        <end position="622"/>
    </location>
</feature>
<feature type="region of interest" description="Disordered" evidence="3">
    <location>
        <begin position="1"/>
        <end position="45"/>
    </location>
</feature>
<dbReference type="InterPro" id="IPR035965">
    <property type="entry name" value="PAS-like_dom_sf"/>
</dbReference>
<dbReference type="OrthoDB" id="60033at2759"/>
<gene>
    <name evidence="7" type="ORF">D0Z07_0385</name>
</gene>
<dbReference type="PROSITE" id="PS50110">
    <property type="entry name" value="RESPONSE_REGULATORY"/>
    <property type="match status" value="1"/>
</dbReference>
<keyword evidence="8" id="KW-1185">Reference proteome</keyword>
<dbReference type="SUPFAM" id="SSF52172">
    <property type="entry name" value="CheY-like"/>
    <property type="match status" value="1"/>
</dbReference>
<keyword evidence="7" id="KW-0418">Kinase</keyword>
<organism evidence="7 8">
    <name type="scientific">Hyphodiscus hymeniophilus</name>
    <dbReference type="NCBI Taxonomy" id="353542"/>
    <lineage>
        <taxon>Eukaryota</taxon>
        <taxon>Fungi</taxon>
        <taxon>Dikarya</taxon>
        <taxon>Ascomycota</taxon>
        <taxon>Pezizomycotina</taxon>
        <taxon>Leotiomycetes</taxon>
        <taxon>Helotiales</taxon>
        <taxon>Hyphodiscaceae</taxon>
        <taxon>Hyphodiscus</taxon>
    </lineage>
</organism>
<dbReference type="InterPro" id="IPR004358">
    <property type="entry name" value="Sig_transdc_His_kin-like_C"/>
</dbReference>
<dbReference type="InterPro" id="IPR011006">
    <property type="entry name" value="CheY-like_superfamily"/>
</dbReference>
<dbReference type="InterPro" id="IPR036097">
    <property type="entry name" value="HisK_dim/P_sf"/>
</dbReference>
<dbReference type="Pfam" id="PF00989">
    <property type="entry name" value="PAS"/>
    <property type="match status" value="1"/>
</dbReference>
<dbReference type="Pfam" id="PF02518">
    <property type="entry name" value="HATPase_c"/>
    <property type="match status" value="1"/>
</dbReference>
<comment type="caution">
    <text evidence="7">The sequence shown here is derived from an EMBL/GenBank/DDBJ whole genome shotgun (WGS) entry which is preliminary data.</text>
</comment>
<dbReference type="AlphaFoldDB" id="A0A9P6VQM4"/>
<dbReference type="InterPro" id="IPR058846">
    <property type="entry name" value="PAS-like"/>
</dbReference>
<dbReference type="SMART" id="SM00091">
    <property type="entry name" value="PAS"/>
    <property type="match status" value="1"/>
</dbReference>
<evidence type="ECO:0000313" key="7">
    <source>
        <dbReference type="EMBL" id="KAG0652841.1"/>
    </source>
</evidence>
<dbReference type="SMART" id="SM00388">
    <property type="entry name" value="HisKA"/>
    <property type="match status" value="1"/>
</dbReference>
<proteinExistence type="predicted"/>
<dbReference type="CDD" id="cd00082">
    <property type="entry name" value="HisKA"/>
    <property type="match status" value="1"/>
</dbReference>
<evidence type="ECO:0000256" key="1">
    <source>
        <dbReference type="ARBA" id="ARBA00022553"/>
    </source>
</evidence>
<dbReference type="PANTHER" id="PTHR43719">
    <property type="entry name" value="TWO-COMPONENT HISTIDINE KINASE"/>
    <property type="match status" value="1"/>
</dbReference>
<evidence type="ECO:0000256" key="2">
    <source>
        <dbReference type="PROSITE-ProRule" id="PRU00169"/>
    </source>
</evidence>
<dbReference type="InterPro" id="IPR001789">
    <property type="entry name" value="Sig_transdc_resp-reg_receiver"/>
</dbReference>
<keyword evidence="7" id="KW-0808">Transferase</keyword>
<dbReference type="GO" id="GO:0006355">
    <property type="term" value="P:regulation of DNA-templated transcription"/>
    <property type="evidence" value="ECO:0007669"/>
    <property type="project" value="InterPro"/>
</dbReference>
<dbReference type="PRINTS" id="PR00344">
    <property type="entry name" value="BCTRLSENSOR"/>
</dbReference>
<dbReference type="SMART" id="SM00448">
    <property type="entry name" value="REC"/>
    <property type="match status" value="1"/>
</dbReference>
<dbReference type="CDD" id="cd00130">
    <property type="entry name" value="PAS"/>
    <property type="match status" value="1"/>
</dbReference>
<dbReference type="NCBIfam" id="TIGR00229">
    <property type="entry name" value="sensory_box"/>
    <property type="match status" value="1"/>
</dbReference>
<protein>
    <submittedName>
        <fullName evidence="7">Hybrid signal transduction histidine kinase K</fullName>
    </submittedName>
</protein>
<evidence type="ECO:0000259" key="5">
    <source>
        <dbReference type="PROSITE" id="PS50110"/>
    </source>
</evidence>
<dbReference type="InterPro" id="IPR003661">
    <property type="entry name" value="HisK_dim/P_dom"/>
</dbReference>
<dbReference type="InterPro" id="IPR000014">
    <property type="entry name" value="PAS"/>
</dbReference>
<name>A0A9P6VQM4_9HELO</name>
<dbReference type="SUPFAM" id="SSF47384">
    <property type="entry name" value="Homodimeric domain of signal transducing histidine kinase"/>
    <property type="match status" value="1"/>
</dbReference>
<accession>A0A9P6VQM4</accession>
<dbReference type="Gene3D" id="1.10.287.130">
    <property type="match status" value="1"/>
</dbReference>